<protein>
    <submittedName>
        <fullName evidence="1">Uncharacterized protein</fullName>
    </submittedName>
</protein>
<reference evidence="1 2" key="1">
    <citation type="journal article" date="2014" name="Int. J. Syst. Evol. Microbiol.">
        <title>Complete genome sequence of Corynebacterium casei LMG S-19264T (=DSM 44701T), isolated from a smear-ripened cheese.</title>
        <authorList>
            <consortium name="US DOE Joint Genome Institute (JGI-PGF)"/>
            <person name="Walter F."/>
            <person name="Albersmeier A."/>
            <person name="Kalinowski J."/>
            <person name="Ruckert C."/>
        </authorList>
    </citation>
    <scope>NUCLEOTIDE SEQUENCE [LARGE SCALE GENOMIC DNA]</scope>
    <source>
        <strain evidence="1 2">CGMCC 1.15896</strain>
    </source>
</reference>
<dbReference type="Proteomes" id="UP000596977">
    <property type="component" value="Unassembled WGS sequence"/>
</dbReference>
<keyword evidence="2" id="KW-1185">Reference proteome</keyword>
<evidence type="ECO:0000313" key="2">
    <source>
        <dbReference type="Proteomes" id="UP000596977"/>
    </source>
</evidence>
<dbReference type="EMBL" id="BMKB01000003">
    <property type="protein sequence ID" value="GGA48724.1"/>
    <property type="molecule type" value="Genomic_DNA"/>
</dbReference>
<organism evidence="1 2">
    <name type="scientific">Pelagibacterium lentulum</name>
    <dbReference type="NCBI Taxonomy" id="2029865"/>
    <lineage>
        <taxon>Bacteria</taxon>
        <taxon>Pseudomonadati</taxon>
        <taxon>Pseudomonadota</taxon>
        <taxon>Alphaproteobacteria</taxon>
        <taxon>Hyphomicrobiales</taxon>
        <taxon>Devosiaceae</taxon>
        <taxon>Pelagibacterium</taxon>
    </lineage>
</organism>
<proteinExistence type="predicted"/>
<dbReference type="AlphaFoldDB" id="A0A916RAM8"/>
<sequence>MRDCSAQLSECGTPVLHIVVAQNVRAKCIIDPKKSTRVVWIPSSLEIPRTGQRKYSAIRIFRRYGRNDCTYSGFSA</sequence>
<comment type="caution">
    <text evidence="1">The sequence shown here is derived from an EMBL/GenBank/DDBJ whole genome shotgun (WGS) entry which is preliminary data.</text>
</comment>
<gene>
    <name evidence="1" type="ORF">GCM10011499_18180</name>
</gene>
<name>A0A916RAM8_9HYPH</name>
<evidence type="ECO:0000313" key="1">
    <source>
        <dbReference type="EMBL" id="GGA48724.1"/>
    </source>
</evidence>
<accession>A0A916RAM8</accession>